<name>A0A8C2PQX5_CYPCA</name>
<dbReference type="Pfam" id="PF00619">
    <property type="entry name" value="CARD"/>
    <property type="match status" value="1"/>
</dbReference>
<evidence type="ECO:0000256" key="3">
    <source>
        <dbReference type="ARBA" id="ARBA00022588"/>
    </source>
</evidence>
<dbReference type="PROSITE" id="PS50209">
    <property type="entry name" value="CARD"/>
    <property type="match status" value="1"/>
</dbReference>
<keyword evidence="4" id="KW-0391">Immunity</keyword>
<dbReference type="InterPro" id="IPR001315">
    <property type="entry name" value="CARD"/>
</dbReference>
<dbReference type="GO" id="GO:0042981">
    <property type="term" value="P:regulation of apoptotic process"/>
    <property type="evidence" value="ECO:0007669"/>
    <property type="project" value="InterPro"/>
</dbReference>
<dbReference type="GO" id="GO:0005829">
    <property type="term" value="C:cytosol"/>
    <property type="evidence" value="ECO:0007669"/>
    <property type="project" value="UniProtKB-SubCell"/>
</dbReference>
<keyword evidence="2" id="KW-0963">Cytoplasm</keyword>
<feature type="coiled-coil region" evidence="6">
    <location>
        <begin position="10"/>
        <end position="89"/>
    </location>
</feature>
<evidence type="ECO:0000256" key="5">
    <source>
        <dbReference type="ARBA" id="ARBA00023198"/>
    </source>
</evidence>
<dbReference type="InterPro" id="IPR025307">
    <property type="entry name" value="FIIND_dom"/>
</dbReference>
<dbReference type="GO" id="GO:0045087">
    <property type="term" value="P:innate immune response"/>
    <property type="evidence" value="ECO:0007669"/>
    <property type="project" value="UniProtKB-KW"/>
</dbReference>
<dbReference type="PANTHER" id="PTHR46985:SF2">
    <property type="entry name" value="APOPTOSIS-ASSOCIATED SPECK-LIKE PROTEIN CONTAINING A CARD"/>
    <property type="match status" value="1"/>
</dbReference>
<feature type="domain" description="FIIND" evidence="8">
    <location>
        <begin position="174"/>
        <end position="444"/>
    </location>
</feature>
<dbReference type="Pfam" id="PF23679">
    <property type="entry name" value="UPA-FIIND"/>
    <property type="match status" value="1"/>
</dbReference>
<comment type="subcellular location">
    <subcellularLocation>
        <location evidence="1">Cytoplasm</location>
        <location evidence="1">Cytosol</location>
    </subcellularLocation>
</comment>
<keyword evidence="6" id="KW-0175">Coiled coil</keyword>
<dbReference type="Pfam" id="PF13553">
    <property type="entry name" value="FIIND"/>
    <property type="match status" value="1"/>
</dbReference>
<dbReference type="PROSITE" id="PS51830">
    <property type="entry name" value="FIIND"/>
    <property type="match status" value="1"/>
</dbReference>
<evidence type="ECO:0000313" key="9">
    <source>
        <dbReference type="Ensembl" id="ENSCCRP00020076711.1"/>
    </source>
</evidence>
<protein>
    <submittedName>
        <fullName evidence="9">Uncharacterized protein</fullName>
    </submittedName>
</protein>
<evidence type="ECO:0000256" key="4">
    <source>
        <dbReference type="ARBA" id="ARBA00022859"/>
    </source>
</evidence>
<evidence type="ECO:0000256" key="6">
    <source>
        <dbReference type="SAM" id="Coils"/>
    </source>
</evidence>
<dbReference type="Gene3D" id="1.10.533.10">
    <property type="entry name" value="Death Domain, Fas"/>
    <property type="match status" value="1"/>
</dbReference>
<dbReference type="InterPro" id="IPR011029">
    <property type="entry name" value="DEATH-like_dom_sf"/>
</dbReference>
<evidence type="ECO:0000256" key="2">
    <source>
        <dbReference type="ARBA" id="ARBA00022490"/>
    </source>
</evidence>
<dbReference type="Proteomes" id="UP000694701">
    <property type="component" value="Unplaced"/>
</dbReference>
<dbReference type="SUPFAM" id="SSF47986">
    <property type="entry name" value="DEATH domain"/>
    <property type="match status" value="1"/>
</dbReference>
<proteinExistence type="predicted"/>
<evidence type="ECO:0000313" key="10">
    <source>
        <dbReference type="Proteomes" id="UP000694701"/>
    </source>
</evidence>
<keyword evidence="3" id="KW-0399">Innate immunity</keyword>
<feature type="domain" description="CARD" evidence="7">
    <location>
        <begin position="461"/>
        <end position="523"/>
    </location>
</feature>
<sequence length="547" mass="62941">MAKPKNIKSFKKLEQLLNEYAEQIQELCRLNDIWPKGNKGQKKRIKDAAKELKELMETEDQSFDVSSILSNIESATEMIKKTIEELESDSDPVQPCNVRSMPQVLCDTKKKMIASGAVKHDHKIMRFMKDLKTNQKPFPAIQKLFQVEMSYKLRTAYNKMGIDTKGCETCELEDDSEWEVLKPSEVTADANIKYSVSSSAGQYECSETGLRWRCDTDVSLEYQFVDWESLHEDIMKNYKPCGPLMDITVTSGTLEEIHLPHFICVDSVSSSDDAVKALHVNGSEASLERCELTRFHAKLLNPTFSLLGVIAHLHQYFTMKFHCETLIYRNKIAALNLHVYLILKDEKLKKDVKEKEKHNMEIVKPSPDEALKIDNCYTLKTSCDSKIKPPNLQLTPCKANFFDLYIQDAKKPIELYIKTKEDKTIWDVNIESDEFNINSPVCHQPAETVETDAAPKRKRCKNSKHAEFVEKHRRELIDGVSLVKPIADDMKPLIGDEKYQTILNSGTPQDRMRKLLNFITTTKLKEKLYQSLLKHERFLVEDLESSE</sequence>
<evidence type="ECO:0000256" key="1">
    <source>
        <dbReference type="ARBA" id="ARBA00004514"/>
    </source>
</evidence>
<evidence type="ECO:0000259" key="8">
    <source>
        <dbReference type="PROSITE" id="PS51830"/>
    </source>
</evidence>
<reference evidence="9" key="1">
    <citation type="submission" date="2025-08" db="UniProtKB">
        <authorList>
            <consortium name="Ensembl"/>
        </authorList>
    </citation>
    <scope>IDENTIFICATION</scope>
</reference>
<dbReference type="AlphaFoldDB" id="A0A8C2PQX5"/>
<organism evidence="9 10">
    <name type="scientific">Cyprinus carpio</name>
    <name type="common">Common carp</name>
    <dbReference type="NCBI Taxonomy" id="7962"/>
    <lineage>
        <taxon>Eukaryota</taxon>
        <taxon>Metazoa</taxon>
        <taxon>Chordata</taxon>
        <taxon>Craniata</taxon>
        <taxon>Vertebrata</taxon>
        <taxon>Euteleostomi</taxon>
        <taxon>Actinopterygii</taxon>
        <taxon>Neopterygii</taxon>
        <taxon>Teleostei</taxon>
        <taxon>Ostariophysi</taxon>
        <taxon>Cypriniformes</taxon>
        <taxon>Cyprinidae</taxon>
        <taxon>Cyprininae</taxon>
        <taxon>Cyprinus</taxon>
    </lineage>
</organism>
<evidence type="ECO:0000259" key="7">
    <source>
        <dbReference type="PROSITE" id="PS50209"/>
    </source>
</evidence>
<keyword evidence="5" id="KW-0395">Inflammatory response</keyword>
<accession>A0A8C2PQX5</accession>
<dbReference type="Ensembl" id="ENSCCRT00020084096.1">
    <property type="protein sequence ID" value="ENSCCRP00020076711.1"/>
    <property type="gene ID" value="ENSCCRG00020035703.1"/>
</dbReference>
<dbReference type="InterPro" id="IPR051249">
    <property type="entry name" value="NLRP_Inflammasome"/>
</dbReference>
<dbReference type="PANTHER" id="PTHR46985">
    <property type="entry name" value="NACHT, LRR AND PYD DOMAINS-CONTAINING PROTEIN 1"/>
    <property type="match status" value="1"/>
</dbReference>
<dbReference type="GO" id="GO:0006954">
    <property type="term" value="P:inflammatory response"/>
    <property type="evidence" value="ECO:0007669"/>
    <property type="project" value="UniProtKB-KW"/>
</dbReference>